<comment type="function">
    <text evidence="12">Catalyzes the condensation of para-aminobenzoate (pABA) with 6-hydroxymethyl-7,8-dihydropterin diphosphate (DHPt-PP) to form 7,8-dihydropteroate (H2Pte), the immediate precursor of folate derivatives.</text>
</comment>
<proteinExistence type="inferred from homology"/>
<organism evidence="14 15">
    <name type="scientific">Gomphosphaeria aponina SAG 52.96 = DSM 107014</name>
    <dbReference type="NCBI Taxonomy" id="1521640"/>
    <lineage>
        <taxon>Bacteria</taxon>
        <taxon>Bacillati</taxon>
        <taxon>Cyanobacteriota</taxon>
        <taxon>Cyanophyceae</taxon>
        <taxon>Oscillatoriophycideae</taxon>
        <taxon>Chroococcales</taxon>
        <taxon>Gomphosphaeriaceae</taxon>
        <taxon>Gomphosphaeria</taxon>
    </lineage>
</organism>
<dbReference type="PROSITE" id="PS50972">
    <property type="entry name" value="PTERIN_BINDING"/>
    <property type="match status" value="1"/>
</dbReference>
<sequence>MALNFVWGKRTYLMGILNVTPDSFSDGGEFNSLETALQQAKQLVGGGADIIDVGGQSTRPGAEQISQEEELNRVIPVIEALGQELSVTISVDTTRAKVAAAALRAGANWVNDISGATFDGAMLSVVSELGVPIVLMHIRGTPQTMQQQTDYEDVVTEVYQFLESRINAAISAGIKRSHLIIDPGIGFAKTHSQNLELLRRLGEFSALGVPLLVGPSRKSFLGHILNQNDPKLRVWGTAAACCGAIAAGADILRVHDVSQMYDVMRVADAIWRNSPFSIVSNP</sequence>
<evidence type="ECO:0000256" key="8">
    <source>
        <dbReference type="ARBA" id="ARBA00022723"/>
    </source>
</evidence>
<dbReference type="EMBL" id="JADQBC010000034">
    <property type="protein sequence ID" value="MBR8827559.1"/>
    <property type="molecule type" value="Genomic_DNA"/>
</dbReference>
<dbReference type="CDD" id="cd00739">
    <property type="entry name" value="DHPS"/>
    <property type="match status" value="1"/>
</dbReference>
<keyword evidence="10 12" id="KW-0289">Folate biosynthesis</keyword>
<evidence type="ECO:0000256" key="10">
    <source>
        <dbReference type="ARBA" id="ARBA00022909"/>
    </source>
</evidence>
<evidence type="ECO:0000313" key="14">
    <source>
        <dbReference type="EMBL" id="MBR8827559.1"/>
    </source>
</evidence>
<evidence type="ECO:0000256" key="5">
    <source>
        <dbReference type="ARBA" id="ARBA00012458"/>
    </source>
</evidence>
<evidence type="ECO:0000259" key="13">
    <source>
        <dbReference type="PROSITE" id="PS50972"/>
    </source>
</evidence>
<keyword evidence="7 12" id="KW-0808">Transferase</keyword>
<accession>A0A941GNS5</accession>
<dbReference type="Proteomes" id="UP000767446">
    <property type="component" value="Unassembled WGS sequence"/>
</dbReference>
<comment type="catalytic activity">
    <reaction evidence="1">
        <text>(7,8-dihydropterin-6-yl)methyl diphosphate + 4-aminobenzoate = 7,8-dihydropteroate + diphosphate</text>
        <dbReference type="Rhea" id="RHEA:19949"/>
        <dbReference type="ChEBI" id="CHEBI:17836"/>
        <dbReference type="ChEBI" id="CHEBI:17839"/>
        <dbReference type="ChEBI" id="CHEBI:33019"/>
        <dbReference type="ChEBI" id="CHEBI:72950"/>
        <dbReference type="EC" id="2.5.1.15"/>
    </reaction>
</comment>
<dbReference type="NCBIfam" id="TIGR01496">
    <property type="entry name" value="DHPS"/>
    <property type="match status" value="1"/>
</dbReference>
<dbReference type="GO" id="GO:0046656">
    <property type="term" value="P:folic acid biosynthetic process"/>
    <property type="evidence" value="ECO:0007669"/>
    <property type="project" value="UniProtKB-KW"/>
</dbReference>
<evidence type="ECO:0000256" key="1">
    <source>
        <dbReference type="ARBA" id="ARBA00000012"/>
    </source>
</evidence>
<comment type="cofactor">
    <cofactor evidence="2 12">
        <name>Mg(2+)</name>
        <dbReference type="ChEBI" id="CHEBI:18420"/>
    </cofactor>
</comment>
<dbReference type="FunFam" id="3.20.20.20:FF:000006">
    <property type="entry name" value="Dihydropteroate synthase"/>
    <property type="match status" value="1"/>
</dbReference>
<evidence type="ECO:0000256" key="6">
    <source>
        <dbReference type="ARBA" id="ARBA00016919"/>
    </source>
</evidence>
<comment type="similarity">
    <text evidence="4 12">Belongs to the DHPS family.</text>
</comment>
<evidence type="ECO:0000256" key="3">
    <source>
        <dbReference type="ARBA" id="ARBA00004763"/>
    </source>
</evidence>
<evidence type="ECO:0000256" key="7">
    <source>
        <dbReference type="ARBA" id="ARBA00022679"/>
    </source>
</evidence>
<dbReference type="InterPro" id="IPR045031">
    <property type="entry name" value="DHP_synth-like"/>
</dbReference>
<dbReference type="PANTHER" id="PTHR20941">
    <property type="entry name" value="FOLATE SYNTHESIS PROTEINS"/>
    <property type="match status" value="1"/>
</dbReference>
<evidence type="ECO:0000256" key="11">
    <source>
        <dbReference type="ARBA" id="ARBA00030193"/>
    </source>
</evidence>
<name>A0A941GNS5_9CHRO</name>
<comment type="pathway">
    <text evidence="3 12">Cofactor biosynthesis; tetrahydrofolate biosynthesis; 7,8-dihydrofolate from 2-amino-4-hydroxy-6-hydroxymethyl-7,8-dihydropteridine diphosphate and 4-aminobenzoate: step 1/2.</text>
</comment>
<dbReference type="SUPFAM" id="SSF51717">
    <property type="entry name" value="Dihydropteroate synthetase-like"/>
    <property type="match status" value="1"/>
</dbReference>
<evidence type="ECO:0000313" key="15">
    <source>
        <dbReference type="Proteomes" id="UP000767446"/>
    </source>
</evidence>
<gene>
    <name evidence="14" type="primary">folP</name>
    <name evidence="14" type="ORF">DSM107014_06560</name>
</gene>
<dbReference type="AlphaFoldDB" id="A0A941GNS5"/>
<feature type="domain" description="Pterin-binding" evidence="13">
    <location>
        <begin position="11"/>
        <end position="265"/>
    </location>
</feature>
<keyword evidence="8 12" id="KW-0479">Metal-binding</keyword>
<dbReference type="Gene3D" id="3.20.20.20">
    <property type="entry name" value="Dihydropteroate synthase-like"/>
    <property type="match status" value="1"/>
</dbReference>
<dbReference type="PROSITE" id="PS00793">
    <property type="entry name" value="DHPS_2"/>
    <property type="match status" value="1"/>
</dbReference>
<dbReference type="GO" id="GO:0005829">
    <property type="term" value="C:cytosol"/>
    <property type="evidence" value="ECO:0007669"/>
    <property type="project" value="TreeGrafter"/>
</dbReference>
<dbReference type="PROSITE" id="PS00792">
    <property type="entry name" value="DHPS_1"/>
    <property type="match status" value="1"/>
</dbReference>
<reference evidence="14" key="1">
    <citation type="submission" date="2021-02" db="EMBL/GenBank/DDBJ databases">
        <title>Metagenome analyses of Stigonema ocellatum DSM 106950, Chlorogloea purpurea SAG 13.99 and Gomphosphaeria aponina DSM 107014.</title>
        <authorList>
            <person name="Marter P."/>
            <person name="Huang S."/>
        </authorList>
    </citation>
    <scope>NUCLEOTIDE SEQUENCE</scope>
    <source>
        <strain evidence="14">JP213</strain>
    </source>
</reference>
<evidence type="ECO:0000256" key="12">
    <source>
        <dbReference type="RuleBase" id="RU361205"/>
    </source>
</evidence>
<evidence type="ECO:0000256" key="4">
    <source>
        <dbReference type="ARBA" id="ARBA00009503"/>
    </source>
</evidence>
<comment type="caution">
    <text evidence="14">The sequence shown here is derived from an EMBL/GenBank/DDBJ whole genome shotgun (WGS) entry which is preliminary data.</text>
</comment>
<dbReference type="InterPro" id="IPR000489">
    <property type="entry name" value="Pterin-binding_dom"/>
</dbReference>
<dbReference type="GO" id="GO:0046654">
    <property type="term" value="P:tetrahydrofolate biosynthetic process"/>
    <property type="evidence" value="ECO:0007669"/>
    <property type="project" value="TreeGrafter"/>
</dbReference>
<dbReference type="PANTHER" id="PTHR20941:SF1">
    <property type="entry name" value="FOLIC ACID SYNTHESIS PROTEIN FOL1"/>
    <property type="match status" value="1"/>
</dbReference>
<keyword evidence="9 12" id="KW-0460">Magnesium</keyword>
<dbReference type="GO" id="GO:0046872">
    <property type="term" value="F:metal ion binding"/>
    <property type="evidence" value="ECO:0007669"/>
    <property type="project" value="UniProtKB-KW"/>
</dbReference>
<protein>
    <recommendedName>
        <fullName evidence="6 12">Dihydropteroate synthase</fullName>
        <shortName evidence="12">DHPS</shortName>
        <ecNumber evidence="5 12">2.5.1.15</ecNumber>
    </recommendedName>
    <alternativeName>
        <fullName evidence="11 12">Dihydropteroate pyrophosphorylase</fullName>
    </alternativeName>
</protein>
<evidence type="ECO:0000256" key="9">
    <source>
        <dbReference type="ARBA" id="ARBA00022842"/>
    </source>
</evidence>
<dbReference type="EC" id="2.5.1.15" evidence="5 12"/>
<dbReference type="GO" id="GO:0004156">
    <property type="term" value="F:dihydropteroate synthase activity"/>
    <property type="evidence" value="ECO:0007669"/>
    <property type="project" value="UniProtKB-EC"/>
</dbReference>
<dbReference type="Pfam" id="PF00809">
    <property type="entry name" value="Pterin_bind"/>
    <property type="match status" value="1"/>
</dbReference>
<evidence type="ECO:0000256" key="2">
    <source>
        <dbReference type="ARBA" id="ARBA00001946"/>
    </source>
</evidence>
<dbReference type="InterPro" id="IPR006390">
    <property type="entry name" value="DHP_synth_dom"/>
</dbReference>
<dbReference type="InterPro" id="IPR011005">
    <property type="entry name" value="Dihydropteroate_synth-like_sf"/>
</dbReference>